<gene>
    <name evidence="3" type="ORF">COT78_01485</name>
</gene>
<keyword evidence="2" id="KW-1133">Transmembrane helix</keyword>
<sequence length="114" mass="12508">MGRDFVVTRSNRMGRGRKKTTISKSIVIGPSAIKFVTLTIVAVLAVVYLSQSTAGANQSIQVRDIQSTKDRLGLEEERLQAEQTRLQSLRNIDSGTPKDTMQPVSNVNYIDGAN</sequence>
<reference evidence="4" key="1">
    <citation type="submission" date="2017-09" db="EMBL/GenBank/DDBJ databases">
        <title>Depth-based differentiation of microbial function through sediment-hosted aquifers and enrichment of novel symbionts in the deep terrestrial subsurface.</title>
        <authorList>
            <person name="Probst A.J."/>
            <person name="Ladd B."/>
            <person name="Jarett J.K."/>
            <person name="Geller-Mcgrath D.E."/>
            <person name="Sieber C.M.K."/>
            <person name="Emerson J.B."/>
            <person name="Anantharaman K."/>
            <person name="Thomas B.C."/>
            <person name="Malmstrom R."/>
            <person name="Stieglmeier M."/>
            <person name="Klingl A."/>
            <person name="Woyke T."/>
            <person name="Ryan C.M."/>
            <person name="Banfield J.F."/>
        </authorList>
    </citation>
    <scope>NUCLEOTIDE SEQUENCE [LARGE SCALE GENOMIC DNA]</scope>
</reference>
<accession>A0A2H0W949</accession>
<evidence type="ECO:0000313" key="4">
    <source>
        <dbReference type="Proteomes" id="UP000231382"/>
    </source>
</evidence>
<proteinExistence type="predicted"/>
<feature type="region of interest" description="Disordered" evidence="1">
    <location>
        <begin position="86"/>
        <end position="114"/>
    </location>
</feature>
<organism evidence="3 4">
    <name type="scientific">Candidatus Berkelbacteria bacterium CG10_big_fil_rev_8_21_14_0_10_43_13</name>
    <dbReference type="NCBI Taxonomy" id="1974514"/>
    <lineage>
        <taxon>Bacteria</taxon>
        <taxon>Candidatus Berkelbacteria</taxon>
    </lineage>
</organism>
<dbReference type="Proteomes" id="UP000231382">
    <property type="component" value="Unassembled WGS sequence"/>
</dbReference>
<dbReference type="EMBL" id="PEZW01000009">
    <property type="protein sequence ID" value="PIS07887.1"/>
    <property type="molecule type" value="Genomic_DNA"/>
</dbReference>
<evidence type="ECO:0000256" key="2">
    <source>
        <dbReference type="SAM" id="Phobius"/>
    </source>
</evidence>
<keyword evidence="2" id="KW-0812">Transmembrane</keyword>
<comment type="caution">
    <text evidence="3">The sequence shown here is derived from an EMBL/GenBank/DDBJ whole genome shotgun (WGS) entry which is preliminary data.</text>
</comment>
<evidence type="ECO:0000313" key="3">
    <source>
        <dbReference type="EMBL" id="PIS07887.1"/>
    </source>
</evidence>
<protein>
    <submittedName>
        <fullName evidence="3">Uncharacterized protein</fullName>
    </submittedName>
</protein>
<dbReference type="AlphaFoldDB" id="A0A2H0W949"/>
<evidence type="ECO:0000256" key="1">
    <source>
        <dbReference type="SAM" id="MobiDB-lite"/>
    </source>
</evidence>
<keyword evidence="2" id="KW-0472">Membrane</keyword>
<feature type="transmembrane region" description="Helical" evidence="2">
    <location>
        <begin position="21"/>
        <end position="49"/>
    </location>
</feature>
<feature type="compositionally biased region" description="Polar residues" evidence="1">
    <location>
        <begin position="86"/>
        <end position="108"/>
    </location>
</feature>
<name>A0A2H0W949_9BACT</name>